<protein>
    <submittedName>
        <fullName evidence="2">Uncharacterized protein</fullName>
    </submittedName>
</protein>
<dbReference type="InterPro" id="IPR011993">
    <property type="entry name" value="PH-like_dom_sf"/>
</dbReference>
<feature type="region of interest" description="Disordered" evidence="1">
    <location>
        <begin position="92"/>
        <end position="180"/>
    </location>
</feature>
<evidence type="ECO:0000313" key="3">
    <source>
        <dbReference type="Proteomes" id="UP001187471"/>
    </source>
</evidence>
<dbReference type="Gene3D" id="2.30.29.30">
    <property type="entry name" value="Pleckstrin-homology domain (PH domain)/Phosphotyrosine-binding domain (PTB)"/>
    <property type="match status" value="1"/>
</dbReference>
<proteinExistence type="predicted"/>
<gene>
    <name evidence="2" type="ORF">RJ640_007843</name>
</gene>
<feature type="compositionally biased region" description="Basic and acidic residues" evidence="1">
    <location>
        <begin position="165"/>
        <end position="179"/>
    </location>
</feature>
<dbReference type="Proteomes" id="UP001187471">
    <property type="component" value="Unassembled WGS sequence"/>
</dbReference>
<dbReference type="AlphaFoldDB" id="A0AA88S247"/>
<evidence type="ECO:0000313" key="2">
    <source>
        <dbReference type="EMBL" id="KAK2994662.1"/>
    </source>
</evidence>
<name>A0AA88S247_9ASTE</name>
<keyword evidence="3" id="KW-1185">Reference proteome</keyword>
<accession>A0AA88S247</accession>
<feature type="compositionally biased region" description="Basic and acidic residues" evidence="1">
    <location>
        <begin position="92"/>
        <end position="119"/>
    </location>
</feature>
<evidence type="ECO:0000256" key="1">
    <source>
        <dbReference type="SAM" id="MobiDB-lite"/>
    </source>
</evidence>
<feature type="compositionally biased region" description="Basic and acidic residues" evidence="1">
    <location>
        <begin position="145"/>
        <end position="156"/>
    </location>
</feature>
<dbReference type="EMBL" id="JAVXUO010000181">
    <property type="protein sequence ID" value="KAK2994662.1"/>
    <property type="molecule type" value="Genomic_DNA"/>
</dbReference>
<feature type="region of interest" description="Disordered" evidence="1">
    <location>
        <begin position="41"/>
        <end position="60"/>
    </location>
</feature>
<reference evidence="2" key="1">
    <citation type="submission" date="2022-12" db="EMBL/GenBank/DDBJ databases">
        <title>Draft genome assemblies for two species of Escallonia (Escalloniales).</title>
        <authorList>
            <person name="Chanderbali A."/>
            <person name="Dervinis C."/>
            <person name="Anghel I."/>
            <person name="Soltis D."/>
            <person name="Soltis P."/>
            <person name="Zapata F."/>
        </authorList>
    </citation>
    <scope>NUCLEOTIDE SEQUENCE</scope>
    <source>
        <strain evidence="2">UCBG92.1500</strain>
        <tissue evidence="2">Leaf</tissue>
    </source>
</reference>
<feature type="compositionally biased region" description="Polar residues" evidence="1">
    <location>
        <begin position="43"/>
        <end position="55"/>
    </location>
</feature>
<organism evidence="2 3">
    <name type="scientific">Escallonia rubra</name>
    <dbReference type="NCBI Taxonomy" id="112253"/>
    <lineage>
        <taxon>Eukaryota</taxon>
        <taxon>Viridiplantae</taxon>
        <taxon>Streptophyta</taxon>
        <taxon>Embryophyta</taxon>
        <taxon>Tracheophyta</taxon>
        <taxon>Spermatophyta</taxon>
        <taxon>Magnoliopsida</taxon>
        <taxon>eudicotyledons</taxon>
        <taxon>Gunneridae</taxon>
        <taxon>Pentapetalae</taxon>
        <taxon>asterids</taxon>
        <taxon>campanulids</taxon>
        <taxon>Escalloniales</taxon>
        <taxon>Escalloniaceae</taxon>
        <taxon>Escallonia</taxon>
    </lineage>
</organism>
<sequence length="225" mass="25134">MADLQRVGLGERDTDQAITALKKGAYLLKYGRRGKPKFCPFRLSTNSRNAGSSKPEQVGPKFQDMLHEADELARPKSIPTRTPSFRLNRRYQEVRDGRSAEVSEREPMGMQIQDKRNEADESTLPKSLPARAPPFRRNQAVRYGRSADAKESEAVETKMQAEVAQDERKTDESKKKMNEIDESTLPNSLAILGVQDCICMFCSPWERGSVAAVVVGVPVSVVDGY</sequence>
<comment type="caution">
    <text evidence="2">The sequence shown here is derived from an EMBL/GenBank/DDBJ whole genome shotgun (WGS) entry which is preliminary data.</text>
</comment>